<dbReference type="Proteomes" id="UP000676325">
    <property type="component" value="Unassembled WGS sequence"/>
</dbReference>
<proteinExistence type="predicted"/>
<gene>
    <name evidence="3" type="ORF">KDK95_23895</name>
</gene>
<dbReference type="InterPro" id="IPR015330">
    <property type="entry name" value="DNA_primase/pol_bifunc_N"/>
</dbReference>
<evidence type="ECO:0000256" key="1">
    <source>
        <dbReference type="SAM" id="MobiDB-lite"/>
    </source>
</evidence>
<dbReference type="AlphaFoldDB" id="A0A941EAS1"/>
<dbReference type="RefSeq" id="WP_212520504.1">
    <property type="nucleotide sequence ID" value="NZ_JAGSOH010000083.1"/>
</dbReference>
<comment type="caution">
    <text evidence="3">The sequence shown here is derived from an EMBL/GenBank/DDBJ whole genome shotgun (WGS) entry which is preliminary data.</text>
</comment>
<feature type="region of interest" description="Disordered" evidence="1">
    <location>
        <begin position="1"/>
        <end position="22"/>
    </location>
</feature>
<organism evidence="3 4">
    <name type="scientific">Actinospica acidithermotolerans</name>
    <dbReference type="NCBI Taxonomy" id="2828514"/>
    <lineage>
        <taxon>Bacteria</taxon>
        <taxon>Bacillati</taxon>
        <taxon>Actinomycetota</taxon>
        <taxon>Actinomycetes</taxon>
        <taxon>Catenulisporales</taxon>
        <taxon>Actinospicaceae</taxon>
        <taxon>Actinospica</taxon>
    </lineage>
</organism>
<name>A0A941EAS1_9ACTN</name>
<accession>A0A941EAS1</accession>
<dbReference type="EMBL" id="JAGSOH010000083">
    <property type="protein sequence ID" value="MBR7829370.1"/>
    <property type="molecule type" value="Genomic_DNA"/>
</dbReference>
<reference evidence="3" key="1">
    <citation type="submission" date="2021-04" db="EMBL/GenBank/DDBJ databases">
        <title>Genome based classification of Actinospica acidithermotolerans sp. nov., an actinobacterium isolated from an Indonesian hot spring.</title>
        <authorList>
            <person name="Kusuma A.B."/>
            <person name="Putra K.E."/>
            <person name="Nafisah S."/>
            <person name="Loh J."/>
            <person name="Nouioui I."/>
            <person name="Goodfellow M."/>
        </authorList>
    </citation>
    <scope>NUCLEOTIDE SEQUENCE</scope>
    <source>
        <strain evidence="3">MGRD01-02</strain>
    </source>
</reference>
<dbReference type="SMART" id="SM00943">
    <property type="entry name" value="Prim-Pol"/>
    <property type="match status" value="1"/>
</dbReference>
<protein>
    <submittedName>
        <fullName evidence="3">Bifunctional DNA primase/polymerase</fullName>
    </submittedName>
</protein>
<sequence length="218" mass="23269">MTYISTDRANARGRLSGMRRRREHPDPVAAFVARGLAVVPAAAPSSAGPGCSCTRIGCPMPAGHPLSRGWRKEASADPAQLERWRTRIPDANYASPTGETHDVLEVPAAAGARALASLTAAGIPFGPVARNAAGDRYLFFTTARPGEADLDEWWSSDLDARPEETETTGLRWHTRGSYVLIPPARAVGGGVARWVHDPEADLPDPLRILEALADACEA</sequence>
<evidence type="ECO:0000313" key="4">
    <source>
        <dbReference type="Proteomes" id="UP000676325"/>
    </source>
</evidence>
<evidence type="ECO:0000313" key="3">
    <source>
        <dbReference type="EMBL" id="MBR7829370.1"/>
    </source>
</evidence>
<dbReference type="Pfam" id="PF09250">
    <property type="entry name" value="Prim-Pol"/>
    <property type="match status" value="1"/>
</dbReference>
<evidence type="ECO:0000259" key="2">
    <source>
        <dbReference type="SMART" id="SM00943"/>
    </source>
</evidence>
<feature type="domain" description="DNA primase/polymerase bifunctional N-terminal" evidence="2">
    <location>
        <begin position="28"/>
        <end position="206"/>
    </location>
</feature>
<keyword evidence="4" id="KW-1185">Reference proteome</keyword>